<keyword evidence="1" id="KW-0472">Membrane</keyword>
<keyword evidence="1" id="KW-0812">Transmembrane</keyword>
<accession>A0A1X2G852</accession>
<organism evidence="2 3">
    <name type="scientific">Hesseltinella vesiculosa</name>
    <dbReference type="NCBI Taxonomy" id="101127"/>
    <lineage>
        <taxon>Eukaryota</taxon>
        <taxon>Fungi</taxon>
        <taxon>Fungi incertae sedis</taxon>
        <taxon>Mucoromycota</taxon>
        <taxon>Mucoromycotina</taxon>
        <taxon>Mucoromycetes</taxon>
        <taxon>Mucorales</taxon>
        <taxon>Cunninghamellaceae</taxon>
        <taxon>Hesseltinella</taxon>
    </lineage>
</organism>
<proteinExistence type="predicted"/>
<reference evidence="2 3" key="1">
    <citation type="submission" date="2016-07" db="EMBL/GenBank/DDBJ databases">
        <title>Pervasive Adenine N6-methylation of Active Genes in Fungi.</title>
        <authorList>
            <consortium name="DOE Joint Genome Institute"/>
            <person name="Mondo S.J."/>
            <person name="Dannebaum R.O."/>
            <person name="Kuo R.C."/>
            <person name="Labutti K."/>
            <person name="Haridas S."/>
            <person name="Kuo A."/>
            <person name="Salamov A."/>
            <person name="Ahrendt S.R."/>
            <person name="Lipzen A."/>
            <person name="Sullivan W."/>
            <person name="Andreopoulos W.B."/>
            <person name="Clum A."/>
            <person name="Lindquist E."/>
            <person name="Daum C."/>
            <person name="Ramamoorthy G.K."/>
            <person name="Gryganskyi A."/>
            <person name="Culley D."/>
            <person name="Magnuson J.K."/>
            <person name="James T.Y."/>
            <person name="O'Malley M.A."/>
            <person name="Stajich J.E."/>
            <person name="Spatafora J.W."/>
            <person name="Visel A."/>
            <person name="Grigoriev I.V."/>
        </authorList>
    </citation>
    <scope>NUCLEOTIDE SEQUENCE [LARGE SCALE GENOMIC DNA]</scope>
    <source>
        <strain evidence="2 3">NRRL 3301</strain>
    </source>
</reference>
<evidence type="ECO:0000256" key="1">
    <source>
        <dbReference type="SAM" id="Phobius"/>
    </source>
</evidence>
<evidence type="ECO:0000313" key="3">
    <source>
        <dbReference type="Proteomes" id="UP000242146"/>
    </source>
</evidence>
<dbReference type="AlphaFoldDB" id="A0A1X2G852"/>
<dbReference type="EMBL" id="MCGT01000033">
    <property type="protein sequence ID" value="ORX47474.1"/>
    <property type="molecule type" value="Genomic_DNA"/>
</dbReference>
<keyword evidence="1" id="KW-1133">Transmembrane helix</keyword>
<name>A0A1X2G852_9FUNG</name>
<keyword evidence="3" id="KW-1185">Reference proteome</keyword>
<dbReference type="Proteomes" id="UP000242146">
    <property type="component" value="Unassembled WGS sequence"/>
</dbReference>
<sequence length="138" mass="15164">MDAKFFFFFSVDGSCLLLGPTGVVSSALANSKSSLISPCQWFCRSQDSHTHSSRITLRGLSSSDSFLPVNFFFCSLLLFISLAHITIYLFLYFFVLVHHVPPPDETKSNVDTSASQTINTTSATNIPSAQCLCLPSRI</sequence>
<evidence type="ECO:0000313" key="2">
    <source>
        <dbReference type="EMBL" id="ORX47474.1"/>
    </source>
</evidence>
<gene>
    <name evidence="2" type="ORF">DM01DRAFT_1140319</name>
</gene>
<comment type="caution">
    <text evidence="2">The sequence shown here is derived from an EMBL/GenBank/DDBJ whole genome shotgun (WGS) entry which is preliminary data.</text>
</comment>
<feature type="transmembrane region" description="Helical" evidence="1">
    <location>
        <begin position="69"/>
        <end position="97"/>
    </location>
</feature>
<protein>
    <submittedName>
        <fullName evidence="2">Uncharacterized protein</fullName>
    </submittedName>
</protein>